<protein>
    <submittedName>
        <fullName evidence="7">NADH:flavin oxidoreductase/NADH oxidase</fullName>
    </submittedName>
</protein>
<gene>
    <name evidence="7" type="ORF">NU09_1279</name>
</gene>
<keyword evidence="2" id="KW-0285">Flavoprotein</keyword>
<dbReference type="PANTHER" id="PTHR43303">
    <property type="entry name" value="NADPH DEHYDROGENASE C23G7.10C-RELATED"/>
    <property type="match status" value="1"/>
</dbReference>
<comment type="caution">
    <text evidence="7">The sequence shown here is derived from an EMBL/GenBank/DDBJ whole genome shotgun (WGS) entry which is preliminary data.</text>
</comment>
<sequence length="358" mass="40002">MASKLFSLLQIKSIILKNRIVISPMCQYSAEDGFANHWHLVHLGARAIGGAGLIIQEATAVSPEGRITPEDLGIWKDEHIEKYKEITAFIMQENAIPGIQLAHAGRKASTSAPWQERRKLTEAENGWQTVAPSAIPYYDNDTHPPREMSTADIKKVIADFKAATKRAHEACYKVLEIHAAHGYLIHQFLSPLCNKRTDEYGGSFENRTRLLIEILEAVKSEWPNDLPLFVRISGTDWAAGGWEIDDSVKLAKLLKEKGVDVIDCSSGGAVHFQNIPTAPNYQVPISERIKKETGIHTGAVGLITEAHQAEEILEKNQADLVFFARESLRDPNLALNFAHELKANVIWPKQYERAQLED</sequence>
<comment type="cofactor">
    <cofactor evidence="1">
        <name>FMN</name>
        <dbReference type="ChEBI" id="CHEBI:58210"/>
    </cofactor>
</comment>
<organism evidence="7 8">
    <name type="scientific">Flavobacterium beibuense</name>
    <dbReference type="NCBI Taxonomy" id="657326"/>
    <lineage>
        <taxon>Bacteria</taxon>
        <taxon>Pseudomonadati</taxon>
        <taxon>Bacteroidota</taxon>
        <taxon>Flavobacteriia</taxon>
        <taxon>Flavobacteriales</taxon>
        <taxon>Flavobacteriaceae</taxon>
        <taxon>Flavobacterium</taxon>
    </lineage>
</organism>
<dbReference type="InterPro" id="IPR044152">
    <property type="entry name" value="YqjM-like"/>
</dbReference>
<evidence type="ECO:0000313" key="8">
    <source>
        <dbReference type="Proteomes" id="UP000289775"/>
    </source>
</evidence>
<evidence type="ECO:0000313" key="7">
    <source>
        <dbReference type="EMBL" id="RYJ43771.1"/>
    </source>
</evidence>
<evidence type="ECO:0000256" key="2">
    <source>
        <dbReference type="ARBA" id="ARBA00022630"/>
    </source>
</evidence>
<evidence type="ECO:0000256" key="1">
    <source>
        <dbReference type="ARBA" id="ARBA00001917"/>
    </source>
</evidence>
<dbReference type="OrthoDB" id="9772736at2"/>
<evidence type="ECO:0000256" key="4">
    <source>
        <dbReference type="ARBA" id="ARBA00022857"/>
    </source>
</evidence>
<keyword evidence="3" id="KW-0288">FMN</keyword>
<dbReference type="SUPFAM" id="SSF51395">
    <property type="entry name" value="FMN-linked oxidoreductases"/>
    <property type="match status" value="1"/>
</dbReference>
<evidence type="ECO:0000259" key="6">
    <source>
        <dbReference type="Pfam" id="PF00724"/>
    </source>
</evidence>
<dbReference type="GO" id="GO:0003959">
    <property type="term" value="F:NADPH dehydrogenase activity"/>
    <property type="evidence" value="ECO:0007669"/>
    <property type="project" value="InterPro"/>
</dbReference>
<proteinExistence type="predicted"/>
<name>A0A444WD54_9FLAO</name>
<dbReference type="GO" id="GO:0050661">
    <property type="term" value="F:NADP binding"/>
    <property type="evidence" value="ECO:0007669"/>
    <property type="project" value="InterPro"/>
</dbReference>
<dbReference type="GO" id="GO:0010181">
    <property type="term" value="F:FMN binding"/>
    <property type="evidence" value="ECO:0007669"/>
    <property type="project" value="InterPro"/>
</dbReference>
<dbReference type="Proteomes" id="UP000289775">
    <property type="component" value="Unassembled WGS sequence"/>
</dbReference>
<dbReference type="RefSeq" id="WP_129750433.1">
    <property type="nucleotide sequence ID" value="NZ_JUIW01000004.1"/>
</dbReference>
<keyword evidence="5" id="KW-0560">Oxidoreductase</keyword>
<dbReference type="EMBL" id="JUIW01000004">
    <property type="protein sequence ID" value="RYJ43771.1"/>
    <property type="molecule type" value="Genomic_DNA"/>
</dbReference>
<dbReference type="PANTHER" id="PTHR43303:SF4">
    <property type="entry name" value="NADPH DEHYDROGENASE C23G7.10C-RELATED"/>
    <property type="match status" value="1"/>
</dbReference>
<keyword evidence="8" id="KW-1185">Reference proteome</keyword>
<dbReference type="Pfam" id="PF00724">
    <property type="entry name" value="Oxidored_FMN"/>
    <property type="match status" value="1"/>
</dbReference>
<dbReference type="Gene3D" id="3.20.20.70">
    <property type="entry name" value="Aldolase class I"/>
    <property type="match status" value="1"/>
</dbReference>
<dbReference type="CDD" id="cd02932">
    <property type="entry name" value="OYE_YqiM_FMN"/>
    <property type="match status" value="1"/>
</dbReference>
<evidence type="ECO:0000256" key="3">
    <source>
        <dbReference type="ARBA" id="ARBA00022643"/>
    </source>
</evidence>
<evidence type="ECO:0000256" key="5">
    <source>
        <dbReference type="ARBA" id="ARBA00023002"/>
    </source>
</evidence>
<dbReference type="AlphaFoldDB" id="A0A444WD54"/>
<dbReference type="InterPro" id="IPR013785">
    <property type="entry name" value="Aldolase_TIM"/>
</dbReference>
<feature type="domain" description="NADH:flavin oxidoreductase/NADH oxidase N-terminal" evidence="6">
    <location>
        <begin position="4"/>
        <end position="343"/>
    </location>
</feature>
<dbReference type="InterPro" id="IPR001155">
    <property type="entry name" value="OxRdtase_FMN_N"/>
</dbReference>
<keyword evidence="4" id="KW-0521">NADP</keyword>
<reference evidence="7 8" key="1">
    <citation type="submission" date="2014-12" db="EMBL/GenBank/DDBJ databases">
        <title>Genome sequence of Flavobacterium beibuense RSKm HC5.</title>
        <authorList>
            <person name="Kim J.F."/>
            <person name="Song J.Y."/>
            <person name="Kwak M.-J."/>
            <person name="Lee S.-W."/>
        </authorList>
    </citation>
    <scope>NUCLEOTIDE SEQUENCE [LARGE SCALE GENOMIC DNA]</scope>
    <source>
        <strain evidence="7 8">RSKm HC5</strain>
    </source>
</reference>
<accession>A0A444WD54</accession>